<feature type="region of interest" description="Disordered" evidence="1">
    <location>
        <begin position="98"/>
        <end position="134"/>
    </location>
</feature>
<protein>
    <submittedName>
        <fullName evidence="2">Uncharacterized protein</fullName>
    </submittedName>
</protein>
<evidence type="ECO:0000256" key="1">
    <source>
        <dbReference type="SAM" id="MobiDB-lite"/>
    </source>
</evidence>
<name>A0AAD8ALU8_DIPPU</name>
<feature type="non-terminal residue" evidence="2">
    <location>
        <position position="328"/>
    </location>
</feature>
<sequence length="328" mass="38163">IQVQYPKMHSILDITINIPLRQWNSEDKSRHPRFIEYANFLVGVADEIIIFFGLLAENMLCLYSGVWFLQSNSINCDYQLHKRVPRFRLKNTEYVPEPKKIKTHEKEKPSQNSSNDNMNTVSSKEKPSQNNPKVNMNIVSSSSTWIVTGQANYSSYQAMNRELKEKFEKDVKVVKTQDGLRYYATSEADFHLLKDITADEVKEELKELEYPIISNNDAGREIYNLNRLCLTVVAVEPYRPRAGMKHHLSYSSMGQQLFHNIQPLLNGLSTPMERLVKVIWLNKSQVFKVCDYGDIMGHILYIKNIAINRFRRSIREIRCISRSALRLP</sequence>
<reference evidence="2" key="2">
    <citation type="submission" date="2023-05" db="EMBL/GenBank/DDBJ databases">
        <authorList>
            <person name="Fouks B."/>
        </authorList>
    </citation>
    <scope>NUCLEOTIDE SEQUENCE</scope>
    <source>
        <strain evidence="2">Stay&amp;Tobe</strain>
        <tissue evidence="2">Testes</tissue>
    </source>
</reference>
<dbReference type="EMBL" id="JASPKZ010000013">
    <property type="protein sequence ID" value="KAJ9601509.1"/>
    <property type="molecule type" value="Genomic_DNA"/>
</dbReference>
<dbReference type="AlphaFoldDB" id="A0AAD8ALU8"/>
<reference evidence="2" key="1">
    <citation type="journal article" date="2023" name="IScience">
        <title>Live-bearing cockroach genome reveals convergent evolutionary mechanisms linked to viviparity in insects and beyond.</title>
        <authorList>
            <person name="Fouks B."/>
            <person name="Harrison M.C."/>
            <person name="Mikhailova A.A."/>
            <person name="Marchal E."/>
            <person name="English S."/>
            <person name="Carruthers M."/>
            <person name="Jennings E.C."/>
            <person name="Chiamaka E.L."/>
            <person name="Frigard R.A."/>
            <person name="Pippel M."/>
            <person name="Attardo G.M."/>
            <person name="Benoit J.B."/>
            <person name="Bornberg-Bauer E."/>
            <person name="Tobe S.S."/>
        </authorList>
    </citation>
    <scope>NUCLEOTIDE SEQUENCE</scope>
    <source>
        <strain evidence="2">Stay&amp;Tobe</strain>
    </source>
</reference>
<feature type="compositionally biased region" description="Basic and acidic residues" evidence="1">
    <location>
        <begin position="98"/>
        <end position="109"/>
    </location>
</feature>
<gene>
    <name evidence="2" type="ORF">L9F63_000348</name>
</gene>
<evidence type="ECO:0000313" key="2">
    <source>
        <dbReference type="EMBL" id="KAJ9601509.1"/>
    </source>
</evidence>
<feature type="compositionally biased region" description="Polar residues" evidence="1">
    <location>
        <begin position="110"/>
        <end position="134"/>
    </location>
</feature>
<organism evidence="2 3">
    <name type="scientific">Diploptera punctata</name>
    <name type="common">Pacific beetle cockroach</name>
    <dbReference type="NCBI Taxonomy" id="6984"/>
    <lineage>
        <taxon>Eukaryota</taxon>
        <taxon>Metazoa</taxon>
        <taxon>Ecdysozoa</taxon>
        <taxon>Arthropoda</taxon>
        <taxon>Hexapoda</taxon>
        <taxon>Insecta</taxon>
        <taxon>Pterygota</taxon>
        <taxon>Neoptera</taxon>
        <taxon>Polyneoptera</taxon>
        <taxon>Dictyoptera</taxon>
        <taxon>Blattodea</taxon>
        <taxon>Blaberoidea</taxon>
        <taxon>Blaberidae</taxon>
        <taxon>Diplopterinae</taxon>
        <taxon>Diploptera</taxon>
    </lineage>
</organism>
<keyword evidence="3" id="KW-1185">Reference proteome</keyword>
<accession>A0AAD8ALU8</accession>
<dbReference type="Proteomes" id="UP001233999">
    <property type="component" value="Unassembled WGS sequence"/>
</dbReference>
<feature type="non-terminal residue" evidence="2">
    <location>
        <position position="1"/>
    </location>
</feature>
<comment type="caution">
    <text evidence="2">The sequence shown here is derived from an EMBL/GenBank/DDBJ whole genome shotgun (WGS) entry which is preliminary data.</text>
</comment>
<evidence type="ECO:0000313" key="3">
    <source>
        <dbReference type="Proteomes" id="UP001233999"/>
    </source>
</evidence>
<proteinExistence type="predicted"/>